<comment type="caution">
    <text evidence="1">The sequence shown here is derived from an EMBL/GenBank/DDBJ whole genome shotgun (WGS) entry which is preliminary data.</text>
</comment>
<evidence type="ECO:0000313" key="1">
    <source>
        <dbReference type="EMBL" id="CAG8813948.1"/>
    </source>
</evidence>
<evidence type="ECO:0000313" key="2">
    <source>
        <dbReference type="Proteomes" id="UP000789920"/>
    </source>
</evidence>
<name>A0ACA9RYC6_9GLOM</name>
<dbReference type="Proteomes" id="UP000789920">
    <property type="component" value="Unassembled WGS sequence"/>
</dbReference>
<reference evidence="1" key="1">
    <citation type="submission" date="2021-06" db="EMBL/GenBank/DDBJ databases">
        <authorList>
            <person name="Kallberg Y."/>
            <person name="Tangrot J."/>
            <person name="Rosling A."/>
        </authorList>
    </citation>
    <scope>NUCLEOTIDE SEQUENCE</scope>
    <source>
        <strain evidence="1">MA461A</strain>
    </source>
</reference>
<organism evidence="1 2">
    <name type="scientific">Racocetra persica</name>
    <dbReference type="NCBI Taxonomy" id="160502"/>
    <lineage>
        <taxon>Eukaryota</taxon>
        <taxon>Fungi</taxon>
        <taxon>Fungi incertae sedis</taxon>
        <taxon>Mucoromycota</taxon>
        <taxon>Glomeromycotina</taxon>
        <taxon>Glomeromycetes</taxon>
        <taxon>Diversisporales</taxon>
        <taxon>Gigasporaceae</taxon>
        <taxon>Racocetra</taxon>
    </lineage>
</organism>
<accession>A0ACA9RYC6</accession>
<feature type="non-terminal residue" evidence="1">
    <location>
        <position position="1"/>
    </location>
</feature>
<sequence length="242" mass="28520">NEKMCIRMLSKDKEIKNICSNFVTRRNKVQKIKKFVFSSTEIAIYDQWIEKVHKREHIAKIITDVLLQEIRFNALRKIFRGSENSFIEIISYLIDTTMYHLPVECNIDVTKTKQRWEKLVYFESDKWNASDKKTPDDHNKLAHLCLDGYDEISKKYKKNILYKNYIEFGVNVAAKAKIPFNMESVKEIEEFVHALLILRNGVIVNLHCLVNSFQTRSRKVSERSSSRDAGRLNKKKNGELKK</sequence>
<protein>
    <submittedName>
        <fullName evidence="1">16793_t:CDS:1</fullName>
    </submittedName>
</protein>
<feature type="non-terminal residue" evidence="1">
    <location>
        <position position="242"/>
    </location>
</feature>
<dbReference type="EMBL" id="CAJVQC010075561">
    <property type="protein sequence ID" value="CAG8813948.1"/>
    <property type="molecule type" value="Genomic_DNA"/>
</dbReference>
<proteinExistence type="predicted"/>
<gene>
    <name evidence="1" type="ORF">RPERSI_LOCUS23884</name>
</gene>
<keyword evidence="2" id="KW-1185">Reference proteome</keyword>